<evidence type="ECO:0000313" key="17">
    <source>
        <dbReference type="Proteomes" id="UP000002407"/>
    </source>
</evidence>
<dbReference type="InterPro" id="IPR005265">
    <property type="entry name" value="HemJ-like"/>
</dbReference>
<dbReference type="UniPathway" id="UPA00251">
    <property type="reaction ID" value="UER00324"/>
</dbReference>
<dbReference type="AlphaFoldDB" id="A7HZF8"/>
<organism evidence="16 17">
    <name type="scientific">Campylobacter hominis (strain ATCC BAA-381 / DSM 21671 / CCUG 45161 / LMG 19568 / NCTC 13146 / CH001A)</name>
    <dbReference type="NCBI Taxonomy" id="360107"/>
    <lineage>
        <taxon>Bacteria</taxon>
        <taxon>Pseudomonadati</taxon>
        <taxon>Campylobacterota</taxon>
        <taxon>Epsilonproteobacteria</taxon>
        <taxon>Campylobacterales</taxon>
        <taxon>Campylobacteraceae</taxon>
        <taxon>Campylobacter</taxon>
    </lineage>
</organism>
<dbReference type="GO" id="GO:0006782">
    <property type="term" value="P:protoporphyrinogen IX biosynthetic process"/>
    <property type="evidence" value="ECO:0007669"/>
    <property type="project" value="UniProtKB-UniRule"/>
</dbReference>
<dbReference type="GO" id="GO:0046872">
    <property type="term" value="F:metal ion binding"/>
    <property type="evidence" value="ECO:0007669"/>
    <property type="project" value="UniProtKB-UniRule"/>
</dbReference>
<comment type="similarity">
    <text evidence="3 14 15">Belongs to the HemJ family.</text>
</comment>
<evidence type="ECO:0000256" key="1">
    <source>
        <dbReference type="ARBA" id="ARBA00004651"/>
    </source>
</evidence>
<feature type="binding site" description="axial binding residue" evidence="14">
    <location>
        <position position="13"/>
    </location>
    <ligand>
        <name>heme</name>
        <dbReference type="ChEBI" id="CHEBI:30413"/>
    </ligand>
    <ligandPart>
        <name>Fe</name>
        <dbReference type="ChEBI" id="CHEBI:18248"/>
    </ligandPart>
</feature>
<dbReference type="OrthoDB" id="9800824at2"/>
<feature type="transmembrane region" description="Helical" evidence="14">
    <location>
        <begin position="12"/>
        <end position="32"/>
    </location>
</feature>
<dbReference type="PANTHER" id="PTHR40255:SF1">
    <property type="entry name" value="PROTOPORPHYRINOGEN IX OXIDASE"/>
    <property type="match status" value="1"/>
</dbReference>
<dbReference type="EC" id="1.3.99.-" evidence="14 15"/>
<evidence type="ECO:0000256" key="6">
    <source>
        <dbReference type="ARBA" id="ARBA00022617"/>
    </source>
</evidence>
<keyword evidence="5 14" id="KW-1003">Cell membrane</keyword>
<evidence type="ECO:0000256" key="2">
    <source>
        <dbReference type="ARBA" id="ARBA00005073"/>
    </source>
</evidence>
<dbReference type="KEGG" id="cha:CHAB381_0027"/>
<dbReference type="RefSeq" id="WP_011991496.1">
    <property type="nucleotide sequence ID" value="NC_009714.1"/>
</dbReference>
<keyword evidence="17" id="KW-1185">Reference proteome</keyword>
<sequence>MSVDAYLWFKFLHFAAFISWMAVLFYLPRLYVYHAENIDNKDFVIRVKYMEKMLFHAIGWIAMGLTIFSAIMLIIAKPGLLKEGYFHLKMTAGALMIAYHFWLFYYLKKFEKDECKKSGKYFRALNEIPTVLMFVILYAMLIMPFKM</sequence>
<feature type="transmembrane region" description="Helical" evidence="14">
    <location>
        <begin position="53"/>
        <end position="76"/>
    </location>
</feature>
<feature type="transmembrane region" description="Helical" evidence="14">
    <location>
        <begin position="88"/>
        <end position="107"/>
    </location>
</feature>
<comment type="subunit">
    <text evidence="14">Homodimer.</text>
</comment>
<dbReference type="PANTHER" id="PTHR40255">
    <property type="entry name" value="UPF0093 MEMBRANE PROTEIN SLR1790"/>
    <property type="match status" value="1"/>
</dbReference>
<name>A7HZF8_CAMHC</name>
<comment type="subcellular location">
    <subcellularLocation>
        <location evidence="1 14">Cell membrane</location>
        <topology evidence="1 14">Multi-pass membrane protein</topology>
    </subcellularLocation>
</comment>
<evidence type="ECO:0000256" key="11">
    <source>
        <dbReference type="ARBA" id="ARBA00023004"/>
    </source>
</evidence>
<evidence type="ECO:0000256" key="3">
    <source>
        <dbReference type="ARBA" id="ARBA00006501"/>
    </source>
</evidence>
<dbReference type="Proteomes" id="UP000002407">
    <property type="component" value="Chromosome"/>
</dbReference>
<comment type="function">
    <text evidence="14 15">Catalyzes the oxidation of protoporphyrinogen IX to protoporphyrin IX.</text>
</comment>
<evidence type="ECO:0000256" key="5">
    <source>
        <dbReference type="ARBA" id="ARBA00022475"/>
    </source>
</evidence>
<keyword evidence="9 14" id="KW-1133">Transmembrane helix</keyword>
<keyword evidence="7 14" id="KW-0812">Transmembrane</keyword>
<dbReference type="NCBIfam" id="TIGR00701">
    <property type="entry name" value="protoporphyrinogen oxidase HemJ"/>
    <property type="match status" value="1"/>
</dbReference>
<keyword evidence="12 14" id="KW-0472">Membrane</keyword>
<evidence type="ECO:0000256" key="8">
    <source>
        <dbReference type="ARBA" id="ARBA00022723"/>
    </source>
</evidence>
<dbReference type="EMBL" id="CP000776">
    <property type="protein sequence ID" value="ABS51307.1"/>
    <property type="molecule type" value="Genomic_DNA"/>
</dbReference>
<gene>
    <name evidence="16" type="ordered locus">CHAB381_0027</name>
</gene>
<evidence type="ECO:0000256" key="4">
    <source>
        <dbReference type="ARBA" id="ARBA00017504"/>
    </source>
</evidence>
<feature type="transmembrane region" description="Helical" evidence="14">
    <location>
        <begin position="128"/>
        <end position="145"/>
    </location>
</feature>
<comment type="catalytic activity">
    <reaction evidence="13 14 15">
        <text>protoporphyrinogen IX + 3 A = protoporphyrin IX + 3 AH2</text>
        <dbReference type="Rhea" id="RHEA:62000"/>
        <dbReference type="ChEBI" id="CHEBI:13193"/>
        <dbReference type="ChEBI" id="CHEBI:17499"/>
        <dbReference type="ChEBI" id="CHEBI:57306"/>
        <dbReference type="ChEBI" id="CHEBI:57307"/>
    </reaction>
</comment>
<proteinExistence type="inferred from homology"/>
<dbReference type="STRING" id="360107.CHAB381_0027"/>
<evidence type="ECO:0000313" key="16">
    <source>
        <dbReference type="EMBL" id="ABS51307.1"/>
    </source>
</evidence>
<accession>A7HZF8</accession>
<dbReference type="Pfam" id="PF03653">
    <property type="entry name" value="UPF0093"/>
    <property type="match status" value="1"/>
</dbReference>
<evidence type="ECO:0000256" key="13">
    <source>
        <dbReference type="ARBA" id="ARBA00048390"/>
    </source>
</evidence>
<protein>
    <recommendedName>
        <fullName evidence="4 14">Protoporphyrinogen IX oxidase</fullName>
        <shortName evidence="14">PPO</shortName>
        <ecNumber evidence="14 15">1.3.99.-</ecNumber>
    </recommendedName>
</protein>
<reference evidence="17" key="1">
    <citation type="submission" date="2007-07" db="EMBL/GenBank/DDBJ databases">
        <title>Complete genome sequence of Campylobacter hominis ATCC BAA-381, a commensal isolated from the human gastrointestinal tract.</title>
        <authorList>
            <person name="Fouts D.E."/>
            <person name="Mongodin E.F."/>
            <person name="Puiu D."/>
            <person name="Sebastian Y."/>
            <person name="Miller W.G."/>
            <person name="Mandrell R.E."/>
            <person name="Nelson K.E."/>
        </authorList>
    </citation>
    <scope>NUCLEOTIDE SEQUENCE [LARGE SCALE GENOMIC DNA]</scope>
    <source>
        <strain evidence="17">ATCC BAA-381 / LMG 19568 / NCTC 13146 / CH001A</strain>
    </source>
</reference>
<dbReference type="eggNOG" id="COG1981">
    <property type="taxonomic scope" value="Bacteria"/>
</dbReference>
<keyword evidence="8 14" id="KW-0479">Metal-binding</keyword>
<keyword evidence="11 14" id="KW-0408">Iron</keyword>
<evidence type="ECO:0000256" key="9">
    <source>
        <dbReference type="ARBA" id="ARBA00022989"/>
    </source>
</evidence>
<evidence type="ECO:0000256" key="15">
    <source>
        <dbReference type="PIRNR" id="PIRNR004638"/>
    </source>
</evidence>
<comment type="cofactor">
    <cofactor evidence="14 15">
        <name>heme b</name>
        <dbReference type="ChEBI" id="CHEBI:60344"/>
    </cofactor>
    <text evidence="14 15">Binds 1 heme b (iron(II)-protoporphyrin IX) group per subunit.</text>
</comment>
<dbReference type="HOGENOM" id="CLU_125006_0_1_7"/>
<dbReference type="PIRSF" id="PIRSF004638">
    <property type="entry name" value="UCP004638"/>
    <property type="match status" value="1"/>
</dbReference>
<evidence type="ECO:0000256" key="14">
    <source>
        <dbReference type="HAMAP-Rule" id="MF_02239"/>
    </source>
</evidence>
<evidence type="ECO:0000256" key="7">
    <source>
        <dbReference type="ARBA" id="ARBA00022692"/>
    </source>
</evidence>
<dbReference type="GO" id="GO:0070818">
    <property type="term" value="F:protoporphyrinogen oxidase activity"/>
    <property type="evidence" value="ECO:0007669"/>
    <property type="project" value="UniProtKB-UniRule"/>
</dbReference>
<keyword evidence="10 14" id="KW-0560">Oxidoreductase</keyword>
<dbReference type="HAMAP" id="MF_02239">
    <property type="entry name" value="HemJ"/>
    <property type="match status" value="1"/>
</dbReference>
<comment type="pathway">
    <text evidence="2 14 15">Porphyrin-containing compound metabolism; protoporphyrin-IX biosynthesis; protoporphyrin-IX from protoporphyrinogen-IX: step 1/1.</text>
</comment>
<feature type="binding site" description="axial binding residue" evidence="14">
    <location>
        <position position="89"/>
    </location>
    <ligand>
        <name>heme</name>
        <dbReference type="ChEBI" id="CHEBI:30413"/>
    </ligand>
    <ligandPart>
        <name>Fe</name>
        <dbReference type="ChEBI" id="CHEBI:18248"/>
    </ligandPart>
</feature>
<dbReference type="GO" id="GO:0005886">
    <property type="term" value="C:plasma membrane"/>
    <property type="evidence" value="ECO:0007669"/>
    <property type="project" value="UniProtKB-SubCell"/>
</dbReference>
<keyword evidence="6 14" id="KW-0349">Heme</keyword>
<evidence type="ECO:0000256" key="12">
    <source>
        <dbReference type="ARBA" id="ARBA00023136"/>
    </source>
</evidence>
<evidence type="ECO:0000256" key="10">
    <source>
        <dbReference type="ARBA" id="ARBA00023002"/>
    </source>
</evidence>